<reference evidence="1" key="1">
    <citation type="submission" date="2006-10" db="EMBL/GenBank/DDBJ databases">
        <title>Complete sequence of Solibacter usitatus Ellin6076.</title>
        <authorList>
            <consortium name="US DOE Joint Genome Institute"/>
            <person name="Copeland A."/>
            <person name="Lucas S."/>
            <person name="Lapidus A."/>
            <person name="Barry K."/>
            <person name="Detter J.C."/>
            <person name="Glavina del Rio T."/>
            <person name="Hammon N."/>
            <person name="Israni S."/>
            <person name="Dalin E."/>
            <person name="Tice H."/>
            <person name="Pitluck S."/>
            <person name="Thompson L.S."/>
            <person name="Brettin T."/>
            <person name="Bruce D."/>
            <person name="Han C."/>
            <person name="Tapia R."/>
            <person name="Gilna P."/>
            <person name="Schmutz J."/>
            <person name="Larimer F."/>
            <person name="Land M."/>
            <person name="Hauser L."/>
            <person name="Kyrpides N."/>
            <person name="Mikhailova N."/>
            <person name="Janssen P.H."/>
            <person name="Kuske C.R."/>
            <person name="Richardson P."/>
        </authorList>
    </citation>
    <scope>NUCLEOTIDE SEQUENCE</scope>
    <source>
        <strain evidence="1">Ellin6076</strain>
    </source>
</reference>
<proteinExistence type="predicted"/>
<gene>
    <name evidence="1" type="ordered locus">Acid_3669</name>
</gene>
<dbReference type="PANTHER" id="PTHR33221">
    <property type="entry name" value="WINGED HELIX-TURN-HELIX TRANSCRIPTIONAL REGULATOR, RRF2 FAMILY"/>
    <property type="match status" value="1"/>
</dbReference>
<dbReference type="Gene3D" id="1.10.10.10">
    <property type="entry name" value="Winged helix-like DNA-binding domain superfamily/Winged helix DNA-binding domain"/>
    <property type="match status" value="1"/>
</dbReference>
<sequence>MQLTRAADYAVRVMIHLAGLPPGTRVSRSELSTSAECPEQFLCKVLQSLTRVGLIASHRGNTGGFELEERHRSASVLEVVQAIEGPIHLNVCLNHDHGCSRQSWCPAHDVWAEAQRALNEVLGHATISGMAHTLSSRGGPMTIAPMK</sequence>
<protein>
    <submittedName>
        <fullName evidence="1">Transcriptional regulator, BadM/Rrf2 family</fullName>
    </submittedName>
</protein>
<dbReference type="eggNOG" id="COG1959">
    <property type="taxonomic scope" value="Bacteria"/>
</dbReference>
<dbReference type="OrthoDB" id="9808360at2"/>
<accession>Q020L2</accession>
<dbReference type="PANTHER" id="PTHR33221:SF2">
    <property type="entry name" value="TRANSCRIPTIONAL REGULATOR"/>
    <property type="match status" value="1"/>
</dbReference>
<evidence type="ECO:0000313" key="1">
    <source>
        <dbReference type="EMBL" id="ABJ84641.1"/>
    </source>
</evidence>
<dbReference type="GO" id="GO:0005829">
    <property type="term" value="C:cytosol"/>
    <property type="evidence" value="ECO:0007669"/>
    <property type="project" value="TreeGrafter"/>
</dbReference>
<dbReference type="SUPFAM" id="SSF46785">
    <property type="entry name" value="Winged helix' DNA-binding domain"/>
    <property type="match status" value="1"/>
</dbReference>
<dbReference type="NCBIfam" id="TIGR00738">
    <property type="entry name" value="rrf2_super"/>
    <property type="match status" value="1"/>
</dbReference>
<dbReference type="Pfam" id="PF02082">
    <property type="entry name" value="Rrf2"/>
    <property type="match status" value="1"/>
</dbReference>
<dbReference type="InterPro" id="IPR000944">
    <property type="entry name" value="Tscrpt_reg_Rrf2"/>
</dbReference>
<dbReference type="InterPro" id="IPR030489">
    <property type="entry name" value="TR_Rrf2-type_CS"/>
</dbReference>
<dbReference type="KEGG" id="sus:Acid_3669"/>
<dbReference type="AlphaFoldDB" id="Q020L2"/>
<dbReference type="PROSITE" id="PS01332">
    <property type="entry name" value="HTH_RRF2_1"/>
    <property type="match status" value="1"/>
</dbReference>
<dbReference type="InterPro" id="IPR036390">
    <property type="entry name" value="WH_DNA-bd_sf"/>
</dbReference>
<dbReference type="EMBL" id="CP000473">
    <property type="protein sequence ID" value="ABJ84641.1"/>
    <property type="molecule type" value="Genomic_DNA"/>
</dbReference>
<dbReference type="HOGENOM" id="CLU_107144_1_3_0"/>
<dbReference type="InterPro" id="IPR036388">
    <property type="entry name" value="WH-like_DNA-bd_sf"/>
</dbReference>
<organism evidence="1">
    <name type="scientific">Solibacter usitatus (strain Ellin6076)</name>
    <dbReference type="NCBI Taxonomy" id="234267"/>
    <lineage>
        <taxon>Bacteria</taxon>
        <taxon>Pseudomonadati</taxon>
        <taxon>Acidobacteriota</taxon>
        <taxon>Terriglobia</taxon>
        <taxon>Bryobacterales</taxon>
        <taxon>Solibacteraceae</taxon>
        <taxon>Candidatus Solibacter</taxon>
    </lineage>
</organism>
<name>Q020L2_SOLUE</name>
<dbReference type="InParanoid" id="Q020L2"/>
<dbReference type="PROSITE" id="PS51197">
    <property type="entry name" value="HTH_RRF2_2"/>
    <property type="match status" value="1"/>
</dbReference>
<dbReference type="STRING" id="234267.Acid_3669"/>
<dbReference type="GO" id="GO:0003700">
    <property type="term" value="F:DNA-binding transcription factor activity"/>
    <property type="evidence" value="ECO:0007669"/>
    <property type="project" value="TreeGrafter"/>
</dbReference>